<comment type="subcellular location">
    <subcellularLocation>
        <location evidence="1 9">Nucleus</location>
    </subcellularLocation>
</comment>
<evidence type="ECO:0000259" key="10">
    <source>
        <dbReference type="SMART" id="SM00651"/>
    </source>
</evidence>
<evidence type="ECO:0000256" key="5">
    <source>
        <dbReference type="ARBA" id="ARBA00022884"/>
    </source>
</evidence>
<keyword evidence="3 9" id="KW-0507">mRNA processing</keyword>
<comment type="similarity">
    <text evidence="2 9">Belongs to the snRNP Sm proteins family.</text>
</comment>
<dbReference type="PANTHER" id="PTHR15588">
    <property type="entry name" value="LSM1"/>
    <property type="match status" value="1"/>
</dbReference>
<name>A0A6G1GVR4_9PEZI</name>
<dbReference type="InterPro" id="IPR034103">
    <property type="entry name" value="Lsm8"/>
</dbReference>
<dbReference type="GO" id="GO:0005688">
    <property type="term" value="C:U6 snRNP"/>
    <property type="evidence" value="ECO:0007669"/>
    <property type="project" value="UniProtKB-UniRule"/>
</dbReference>
<dbReference type="GO" id="GO:0003729">
    <property type="term" value="F:mRNA binding"/>
    <property type="evidence" value="ECO:0007669"/>
    <property type="project" value="TreeGrafter"/>
</dbReference>
<keyword evidence="12" id="KW-1185">Reference proteome</keyword>
<dbReference type="GO" id="GO:0046540">
    <property type="term" value="C:U4/U6 x U5 tri-snRNP complex"/>
    <property type="evidence" value="ECO:0007669"/>
    <property type="project" value="UniProtKB-UniRule"/>
</dbReference>
<comment type="subunit">
    <text evidence="9">LSm subunits form a heteromer with a doughnut shape.</text>
</comment>
<keyword evidence="8 9" id="KW-0687">Ribonucleoprotein</keyword>
<dbReference type="InterPro" id="IPR044642">
    <property type="entry name" value="PTHR15588"/>
</dbReference>
<dbReference type="InterPro" id="IPR010920">
    <property type="entry name" value="LSM_dom_sf"/>
</dbReference>
<dbReference type="Pfam" id="PF01423">
    <property type="entry name" value="LSM"/>
    <property type="match status" value="1"/>
</dbReference>
<keyword evidence="7 9" id="KW-0539">Nucleus</keyword>
<evidence type="ECO:0000256" key="9">
    <source>
        <dbReference type="RuleBase" id="RU365048"/>
    </source>
</evidence>
<evidence type="ECO:0000256" key="8">
    <source>
        <dbReference type="ARBA" id="ARBA00023274"/>
    </source>
</evidence>
<dbReference type="InterPro" id="IPR001163">
    <property type="entry name" value="Sm_dom_euk/arc"/>
</dbReference>
<comment type="function">
    <text evidence="9">Plays role in pre-mRNA splicing as component of the U4/U6-U5 tri-snRNP complex that is involved in spliceosome assembly, and as component of the precatalytic spliceosome (spliceosome B complex). The heptameric LSM2-8 complex binds specifically to the 3'-terminal U-tract of U6 snRNA.</text>
</comment>
<evidence type="ECO:0000256" key="7">
    <source>
        <dbReference type="ARBA" id="ARBA00023242"/>
    </source>
</evidence>
<evidence type="ECO:0000313" key="11">
    <source>
        <dbReference type="EMBL" id="KAF1985046.1"/>
    </source>
</evidence>
<evidence type="ECO:0000256" key="4">
    <source>
        <dbReference type="ARBA" id="ARBA00022728"/>
    </source>
</evidence>
<dbReference type="Proteomes" id="UP000800041">
    <property type="component" value="Unassembled WGS sequence"/>
</dbReference>
<dbReference type="SMART" id="SM00651">
    <property type="entry name" value="Sm"/>
    <property type="match status" value="1"/>
</dbReference>
<evidence type="ECO:0000256" key="3">
    <source>
        <dbReference type="ARBA" id="ARBA00022664"/>
    </source>
</evidence>
<feature type="domain" description="Sm" evidence="10">
    <location>
        <begin position="1"/>
        <end position="73"/>
    </location>
</feature>
<sequence length="98" mass="10603">MSAQAYIDCHVTVITVDGRIFGGILRSADHMANLVLEDAYERVIQPHGSLAENGLLPQGVFILRGDSVVVCGLVDDEIDKSIDWQKVKGDAIGSTKHI</sequence>
<evidence type="ECO:0000256" key="1">
    <source>
        <dbReference type="ARBA" id="ARBA00004123"/>
    </source>
</evidence>
<organism evidence="11 12">
    <name type="scientific">Aulographum hederae CBS 113979</name>
    <dbReference type="NCBI Taxonomy" id="1176131"/>
    <lineage>
        <taxon>Eukaryota</taxon>
        <taxon>Fungi</taxon>
        <taxon>Dikarya</taxon>
        <taxon>Ascomycota</taxon>
        <taxon>Pezizomycotina</taxon>
        <taxon>Dothideomycetes</taxon>
        <taxon>Pleosporomycetidae</taxon>
        <taxon>Aulographales</taxon>
        <taxon>Aulographaceae</taxon>
    </lineage>
</organism>
<reference evidence="11" key="1">
    <citation type="journal article" date="2020" name="Stud. Mycol.">
        <title>101 Dothideomycetes genomes: a test case for predicting lifestyles and emergence of pathogens.</title>
        <authorList>
            <person name="Haridas S."/>
            <person name="Albert R."/>
            <person name="Binder M."/>
            <person name="Bloem J."/>
            <person name="Labutti K."/>
            <person name="Salamov A."/>
            <person name="Andreopoulos B."/>
            <person name="Baker S."/>
            <person name="Barry K."/>
            <person name="Bills G."/>
            <person name="Bluhm B."/>
            <person name="Cannon C."/>
            <person name="Castanera R."/>
            <person name="Culley D."/>
            <person name="Daum C."/>
            <person name="Ezra D."/>
            <person name="Gonzalez J."/>
            <person name="Henrissat B."/>
            <person name="Kuo A."/>
            <person name="Liang C."/>
            <person name="Lipzen A."/>
            <person name="Lutzoni F."/>
            <person name="Magnuson J."/>
            <person name="Mondo S."/>
            <person name="Nolan M."/>
            <person name="Ohm R."/>
            <person name="Pangilinan J."/>
            <person name="Park H.-J."/>
            <person name="Ramirez L."/>
            <person name="Alfaro M."/>
            <person name="Sun H."/>
            <person name="Tritt A."/>
            <person name="Yoshinaga Y."/>
            <person name="Zwiers L.-H."/>
            <person name="Turgeon B."/>
            <person name="Goodwin S."/>
            <person name="Spatafora J."/>
            <person name="Crous P."/>
            <person name="Grigoriev I."/>
        </authorList>
    </citation>
    <scope>NUCLEOTIDE SEQUENCE</scope>
    <source>
        <strain evidence="11">CBS 113979</strain>
    </source>
</reference>
<keyword evidence="6 9" id="KW-0508">mRNA splicing</keyword>
<evidence type="ECO:0000313" key="12">
    <source>
        <dbReference type="Proteomes" id="UP000800041"/>
    </source>
</evidence>
<dbReference type="GO" id="GO:0071011">
    <property type="term" value="C:precatalytic spliceosome"/>
    <property type="evidence" value="ECO:0007669"/>
    <property type="project" value="TreeGrafter"/>
</dbReference>
<gene>
    <name evidence="9" type="primary">LSM8</name>
    <name evidence="11" type="ORF">K402DRAFT_422342</name>
</gene>
<dbReference type="OrthoDB" id="422364at2759"/>
<evidence type="ECO:0000256" key="6">
    <source>
        <dbReference type="ARBA" id="ARBA00023187"/>
    </source>
</evidence>
<dbReference type="SUPFAM" id="SSF50182">
    <property type="entry name" value="Sm-like ribonucleoproteins"/>
    <property type="match status" value="1"/>
</dbReference>
<keyword evidence="4 9" id="KW-0747">Spliceosome</keyword>
<dbReference type="PANTHER" id="PTHR15588:SF9">
    <property type="entry name" value="U6 SNRNA-ASSOCIATED SM-LIKE PROTEIN LSM8"/>
    <property type="match status" value="1"/>
</dbReference>
<dbReference type="AlphaFoldDB" id="A0A6G1GVR4"/>
<proteinExistence type="inferred from homology"/>
<accession>A0A6G1GVR4</accession>
<dbReference type="Gene3D" id="2.30.30.100">
    <property type="match status" value="1"/>
</dbReference>
<evidence type="ECO:0000256" key="2">
    <source>
        <dbReference type="ARBA" id="ARBA00006850"/>
    </source>
</evidence>
<dbReference type="CDD" id="cd01727">
    <property type="entry name" value="LSm8"/>
    <property type="match status" value="1"/>
</dbReference>
<dbReference type="FunFam" id="2.30.30.100:FF:000027">
    <property type="entry name" value="U6 snRNA-associated Sm-like protein LSm8"/>
    <property type="match status" value="1"/>
</dbReference>
<keyword evidence="5 9" id="KW-0694">RNA-binding</keyword>
<dbReference type="GO" id="GO:0000398">
    <property type="term" value="P:mRNA splicing, via spliceosome"/>
    <property type="evidence" value="ECO:0007669"/>
    <property type="project" value="UniProtKB-UniRule"/>
</dbReference>
<dbReference type="EMBL" id="ML977164">
    <property type="protein sequence ID" value="KAF1985046.1"/>
    <property type="molecule type" value="Genomic_DNA"/>
</dbReference>
<protein>
    <recommendedName>
        <fullName evidence="9">LSM2-LSM8 complex subunit LSM8</fullName>
    </recommendedName>
</protein>